<keyword evidence="1" id="KW-0812">Transmembrane</keyword>
<dbReference type="OrthoDB" id="8479580at2"/>
<name>A0A2V3A6F2_9BACI</name>
<dbReference type="Pfam" id="PF17329">
    <property type="entry name" value="DUF5367"/>
    <property type="match status" value="1"/>
</dbReference>
<organism evidence="2 3">
    <name type="scientific">Cytobacillus oceanisediminis</name>
    <dbReference type="NCBI Taxonomy" id="665099"/>
    <lineage>
        <taxon>Bacteria</taxon>
        <taxon>Bacillati</taxon>
        <taxon>Bacillota</taxon>
        <taxon>Bacilli</taxon>
        <taxon>Bacillales</taxon>
        <taxon>Bacillaceae</taxon>
        <taxon>Cytobacillus</taxon>
    </lineage>
</organism>
<feature type="transmembrane region" description="Helical" evidence="1">
    <location>
        <begin position="64"/>
        <end position="85"/>
    </location>
</feature>
<protein>
    <submittedName>
        <fullName evidence="2">Uncharacterized protein</fullName>
    </submittedName>
</protein>
<proteinExistence type="predicted"/>
<keyword evidence="1" id="KW-0472">Membrane</keyword>
<dbReference type="InterPro" id="IPR020509">
    <property type="entry name" value="Uncharacterised_YnzE"/>
</dbReference>
<sequence>MINVLWGFLLWISATVFFRLFGQMFLIPGNVLLLLATFSLTIPLITLVTYPYYYARRIPISKRLISSVQIALPGMILDIFSIIYFKKVFPNLHIDSLPILASWLLWAYSLILISGFPIKIKSN</sequence>
<feature type="transmembrane region" description="Helical" evidence="1">
    <location>
        <begin position="32"/>
        <end position="52"/>
    </location>
</feature>
<evidence type="ECO:0000313" key="3">
    <source>
        <dbReference type="Proteomes" id="UP000247150"/>
    </source>
</evidence>
<dbReference type="EMBL" id="QGTW01000001">
    <property type="protein sequence ID" value="PWW32573.1"/>
    <property type="molecule type" value="Genomic_DNA"/>
</dbReference>
<dbReference type="AlphaFoldDB" id="A0A2V3A6F2"/>
<comment type="caution">
    <text evidence="2">The sequence shown here is derived from an EMBL/GenBank/DDBJ whole genome shotgun (WGS) entry which is preliminary data.</text>
</comment>
<keyword evidence="1" id="KW-1133">Transmembrane helix</keyword>
<gene>
    <name evidence="2" type="ORF">DFO73_101838</name>
</gene>
<dbReference type="Proteomes" id="UP000247150">
    <property type="component" value="Unassembled WGS sequence"/>
</dbReference>
<feature type="transmembrane region" description="Helical" evidence="1">
    <location>
        <begin position="97"/>
        <end position="118"/>
    </location>
</feature>
<reference evidence="2 3" key="1">
    <citation type="submission" date="2018-05" db="EMBL/GenBank/DDBJ databases">
        <title>Freshwater and sediment microbial communities from various areas in North America, analyzing microbe dynamics in response to fracking.</title>
        <authorList>
            <person name="Lamendella R."/>
        </authorList>
    </citation>
    <scope>NUCLEOTIDE SEQUENCE [LARGE SCALE GENOMIC DNA]</scope>
    <source>
        <strain evidence="2 3">15_TX</strain>
    </source>
</reference>
<accession>A0A2V3A6F2</accession>
<evidence type="ECO:0000313" key="2">
    <source>
        <dbReference type="EMBL" id="PWW32573.1"/>
    </source>
</evidence>
<evidence type="ECO:0000256" key="1">
    <source>
        <dbReference type="SAM" id="Phobius"/>
    </source>
</evidence>
<dbReference type="RefSeq" id="WP_110063473.1">
    <property type="nucleotide sequence ID" value="NZ_QGTW01000001.1"/>
</dbReference>